<proteinExistence type="predicted"/>
<evidence type="ECO:0008006" key="3">
    <source>
        <dbReference type="Google" id="ProtNLM"/>
    </source>
</evidence>
<organism evidence="1 2">
    <name type="scientific">Lentinula raphanica</name>
    <dbReference type="NCBI Taxonomy" id="153919"/>
    <lineage>
        <taxon>Eukaryota</taxon>
        <taxon>Fungi</taxon>
        <taxon>Dikarya</taxon>
        <taxon>Basidiomycota</taxon>
        <taxon>Agaricomycotina</taxon>
        <taxon>Agaricomycetes</taxon>
        <taxon>Agaricomycetidae</taxon>
        <taxon>Agaricales</taxon>
        <taxon>Marasmiineae</taxon>
        <taxon>Omphalotaceae</taxon>
        <taxon>Lentinula</taxon>
    </lineage>
</organism>
<keyword evidence="2" id="KW-1185">Reference proteome</keyword>
<sequence>MSKKRRISNDCWVICKNASRTLNRLSDCHTLGTLKDIKEAALTGKKVVNCLEIPLPSSWVRPPEGICTKEQADAAGLERVYKMELAWGLFATSHAVHQFHVDCEGHGTWVMPHTGSKYWIIAVPEKESDFASTEMFRKAFEVDGCNGQQWGLYGFILEPGDMLTITNTTDYNAFEGLISITAFWHHSIVKDSERYLKNIKKVDDNTSQPWSDDGHNLMIHLPNFYSMQDMIQFLTLVNLVRLIPVLDIHWYREQSGQYTQSANFVVPPDFKARTQHANVLISKLLNSVSDTFTLHQYAGPDDNFAMPTRLKNLNGDHYAEDKTITAQAVKRAIEEVLICSSLGMQQLWPLDSMEVDEETVEEWVMRWSNDKPQLYDWETAVGGRKYMIYRAKPVASP</sequence>
<dbReference type="Proteomes" id="UP001163846">
    <property type="component" value="Unassembled WGS sequence"/>
</dbReference>
<comment type="caution">
    <text evidence="1">The sequence shown here is derived from an EMBL/GenBank/DDBJ whole genome shotgun (WGS) entry which is preliminary data.</text>
</comment>
<dbReference type="AlphaFoldDB" id="A0AA38NXC5"/>
<evidence type="ECO:0000313" key="1">
    <source>
        <dbReference type="EMBL" id="KAJ3832251.1"/>
    </source>
</evidence>
<accession>A0AA38NXC5</accession>
<gene>
    <name evidence="1" type="ORF">F5878DRAFT_646935</name>
</gene>
<name>A0AA38NXC5_9AGAR</name>
<evidence type="ECO:0000313" key="2">
    <source>
        <dbReference type="Proteomes" id="UP001163846"/>
    </source>
</evidence>
<reference evidence="1" key="1">
    <citation type="submission" date="2022-08" db="EMBL/GenBank/DDBJ databases">
        <authorList>
            <consortium name="DOE Joint Genome Institute"/>
            <person name="Min B."/>
            <person name="Riley R."/>
            <person name="Sierra-Patev S."/>
            <person name="Naranjo-Ortiz M."/>
            <person name="Looney B."/>
            <person name="Konkel Z."/>
            <person name="Slot J.C."/>
            <person name="Sakamoto Y."/>
            <person name="Steenwyk J.L."/>
            <person name="Rokas A."/>
            <person name="Carro J."/>
            <person name="Camarero S."/>
            <person name="Ferreira P."/>
            <person name="Molpeceres G."/>
            <person name="Ruiz-Duenas F.J."/>
            <person name="Serrano A."/>
            <person name="Henrissat B."/>
            <person name="Drula E."/>
            <person name="Hughes K.W."/>
            <person name="Mata J.L."/>
            <person name="Ishikawa N.K."/>
            <person name="Vargas-Isla R."/>
            <person name="Ushijima S."/>
            <person name="Smith C.A."/>
            <person name="Ahrendt S."/>
            <person name="Andreopoulos W."/>
            <person name="He G."/>
            <person name="Labutti K."/>
            <person name="Lipzen A."/>
            <person name="Ng V."/>
            <person name="Sandor L."/>
            <person name="Barry K."/>
            <person name="Martinez A.T."/>
            <person name="Xiao Y."/>
            <person name="Gibbons J.G."/>
            <person name="Terashima K."/>
            <person name="Hibbett D.S."/>
            <person name="Grigoriev I.V."/>
        </authorList>
    </citation>
    <scope>NUCLEOTIDE SEQUENCE</scope>
    <source>
        <strain evidence="1">TFB9207</strain>
    </source>
</reference>
<protein>
    <recommendedName>
        <fullName evidence="3">JmjC domain-containing protein</fullName>
    </recommendedName>
</protein>
<dbReference type="EMBL" id="MU807024">
    <property type="protein sequence ID" value="KAJ3832251.1"/>
    <property type="molecule type" value="Genomic_DNA"/>
</dbReference>